<feature type="domain" description="G-protein coupled receptors family 1 profile" evidence="6">
    <location>
        <begin position="1"/>
        <end position="132"/>
    </location>
</feature>
<evidence type="ECO:0000256" key="4">
    <source>
        <dbReference type="ARBA" id="ARBA00023136"/>
    </source>
</evidence>
<dbReference type="Proteomes" id="UP000682733">
    <property type="component" value="Unassembled WGS sequence"/>
</dbReference>
<dbReference type="Proteomes" id="UP000663829">
    <property type="component" value="Unassembled WGS sequence"/>
</dbReference>
<dbReference type="EMBL" id="CAJNOQ010002101">
    <property type="protein sequence ID" value="CAF0938694.1"/>
    <property type="molecule type" value="Genomic_DNA"/>
</dbReference>
<keyword evidence="11" id="KW-1185">Reference proteome</keyword>
<keyword evidence="3 5" id="KW-1133">Transmembrane helix</keyword>
<keyword evidence="4 5" id="KW-0472">Membrane</keyword>
<feature type="transmembrane region" description="Helical" evidence="5">
    <location>
        <begin position="119"/>
        <end position="139"/>
    </location>
</feature>
<dbReference type="GO" id="GO:0016020">
    <property type="term" value="C:membrane"/>
    <property type="evidence" value="ECO:0007669"/>
    <property type="project" value="UniProtKB-SubCell"/>
</dbReference>
<evidence type="ECO:0000256" key="3">
    <source>
        <dbReference type="ARBA" id="ARBA00022989"/>
    </source>
</evidence>
<dbReference type="InterPro" id="IPR017452">
    <property type="entry name" value="GPCR_Rhodpsn_7TM"/>
</dbReference>
<proteinExistence type="predicted"/>
<evidence type="ECO:0000256" key="2">
    <source>
        <dbReference type="ARBA" id="ARBA00022692"/>
    </source>
</evidence>
<sequence>MLVFYDIDISSRTCRNNQNLSYNRFLAFFSLGFFAISPPILMTLFGLLTLMNIRTRRRRVVPINVRQTRQTDFQLFRMLLCQVTFYIILVSPFNAMYAASTILGQTSSLFNFIYKISRLFYFLSYSTSFYIYTLSARLYRKEFLKIVNTVLRRLFKIETNQQPRQKNSTTNQAIFAVVISVRPN</sequence>
<comment type="caution">
    <text evidence="8">The sequence shown here is derived from an EMBL/GenBank/DDBJ whole genome shotgun (WGS) entry which is preliminary data.</text>
</comment>
<organism evidence="8 11">
    <name type="scientific">Didymodactylos carnosus</name>
    <dbReference type="NCBI Taxonomy" id="1234261"/>
    <lineage>
        <taxon>Eukaryota</taxon>
        <taxon>Metazoa</taxon>
        <taxon>Spiralia</taxon>
        <taxon>Gnathifera</taxon>
        <taxon>Rotifera</taxon>
        <taxon>Eurotatoria</taxon>
        <taxon>Bdelloidea</taxon>
        <taxon>Philodinida</taxon>
        <taxon>Philodinidae</taxon>
        <taxon>Didymodactylos</taxon>
    </lineage>
</organism>
<keyword evidence="2 5" id="KW-0812">Transmembrane</keyword>
<feature type="transmembrane region" description="Helical" evidence="5">
    <location>
        <begin position="25"/>
        <end position="50"/>
    </location>
</feature>
<dbReference type="SUPFAM" id="SSF81321">
    <property type="entry name" value="Family A G protein-coupled receptor-like"/>
    <property type="match status" value="1"/>
</dbReference>
<evidence type="ECO:0000313" key="11">
    <source>
        <dbReference type="Proteomes" id="UP000663829"/>
    </source>
</evidence>
<dbReference type="Proteomes" id="UP000681722">
    <property type="component" value="Unassembled WGS sequence"/>
</dbReference>
<evidence type="ECO:0000256" key="5">
    <source>
        <dbReference type="SAM" id="Phobius"/>
    </source>
</evidence>
<evidence type="ECO:0000259" key="6">
    <source>
        <dbReference type="PROSITE" id="PS50262"/>
    </source>
</evidence>
<dbReference type="EMBL" id="CAJNOK010000248">
    <property type="protein sequence ID" value="CAF0739714.1"/>
    <property type="molecule type" value="Genomic_DNA"/>
</dbReference>
<evidence type="ECO:0000313" key="7">
    <source>
        <dbReference type="EMBL" id="CAF0739714.1"/>
    </source>
</evidence>
<accession>A0A814CDC0</accession>
<dbReference type="EMBL" id="CAJOBC010002101">
    <property type="protein sequence ID" value="CAF3715493.1"/>
    <property type="molecule type" value="Genomic_DNA"/>
</dbReference>
<feature type="transmembrane region" description="Helical" evidence="5">
    <location>
        <begin position="75"/>
        <end position="99"/>
    </location>
</feature>
<evidence type="ECO:0000313" key="10">
    <source>
        <dbReference type="EMBL" id="CAF3715493.1"/>
    </source>
</evidence>
<protein>
    <recommendedName>
        <fullName evidence="6">G-protein coupled receptors family 1 profile domain-containing protein</fullName>
    </recommendedName>
</protein>
<name>A0A814CDC0_9BILA</name>
<evidence type="ECO:0000256" key="1">
    <source>
        <dbReference type="ARBA" id="ARBA00004370"/>
    </source>
</evidence>
<gene>
    <name evidence="8" type="ORF">GPM918_LOCUS10587</name>
    <name evidence="7" type="ORF">OVA965_LOCUS1363</name>
    <name evidence="10" type="ORF">SRO942_LOCUS10588</name>
    <name evidence="9" type="ORF">TMI583_LOCUS1364</name>
</gene>
<dbReference type="Gene3D" id="1.20.1070.10">
    <property type="entry name" value="Rhodopsin 7-helix transmembrane proteins"/>
    <property type="match status" value="1"/>
</dbReference>
<reference evidence="8" key="1">
    <citation type="submission" date="2021-02" db="EMBL/GenBank/DDBJ databases">
        <authorList>
            <person name="Nowell W R."/>
        </authorList>
    </citation>
    <scope>NUCLEOTIDE SEQUENCE</scope>
</reference>
<dbReference type="EMBL" id="CAJOBA010000248">
    <property type="protein sequence ID" value="CAF3516944.1"/>
    <property type="molecule type" value="Genomic_DNA"/>
</dbReference>
<dbReference type="PROSITE" id="PS50262">
    <property type="entry name" value="G_PROTEIN_RECEP_F1_2"/>
    <property type="match status" value="1"/>
</dbReference>
<evidence type="ECO:0000313" key="9">
    <source>
        <dbReference type="EMBL" id="CAF3516944.1"/>
    </source>
</evidence>
<dbReference type="Proteomes" id="UP000677228">
    <property type="component" value="Unassembled WGS sequence"/>
</dbReference>
<comment type="subcellular location">
    <subcellularLocation>
        <location evidence="1">Membrane</location>
    </subcellularLocation>
</comment>
<dbReference type="OrthoDB" id="10055919at2759"/>
<dbReference type="AlphaFoldDB" id="A0A814CDC0"/>
<evidence type="ECO:0000313" key="8">
    <source>
        <dbReference type="EMBL" id="CAF0938694.1"/>
    </source>
</evidence>